<evidence type="ECO:0000313" key="12">
    <source>
        <dbReference type="Proteomes" id="UP000560000"/>
    </source>
</evidence>
<dbReference type="GO" id="GO:0015297">
    <property type="term" value="F:antiporter activity"/>
    <property type="evidence" value="ECO:0007669"/>
    <property type="project" value="UniProtKB-KW"/>
</dbReference>
<keyword evidence="3" id="KW-0813">Transport</keyword>
<dbReference type="Pfam" id="PF00999">
    <property type="entry name" value="Na_H_Exchanger"/>
    <property type="match status" value="1"/>
</dbReference>
<dbReference type="OrthoDB" id="9781411at2"/>
<keyword evidence="4" id="KW-0050">Antiport</keyword>
<keyword evidence="6 9" id="KW-1133">Transmembrane helix</keyword>
<dbReference type="PANTHER" id="PTHR42751">
    <property type="entry name" value="SODIUM/HYDROGEN EXCHANGER FAMILY/TRKA DOMAIN PROTEIN"/>
    <property type="match status" value="1"/>
</dbReference>
<evidence type="ECO:0000256" key="6">
    <source>
        <dbReference type="ARBA" id="ARBA00022989"/>
    </source>
</evidence>
<feature type="transmembrane region" description="Helical" evidence="9">
    <location>
        <begin position="85"/>
        <end position="105"/>
    </location>
</feature>
<protein>
    <submittedName>
        <fullName evidence="11">CPA2 family monovalent cation:H+ antiporter-2</fullName>
    </submittedName>
</protein>
<evidence type="ECO:0000256" key="5">
    <source>
        <dbReference type="ARBA" id="ARBA00022692"/>
    </source>
</evidence>
<feature type="transmembrane region" description="Helical" evidence="9">
    <location>
        <begin position="516"/>
        <end position="536"/>
    </location>
</feature>
<reference evidence="11 12" key="1">
    <citation type="submission" date="2020-08" db="EMBL/GenBank/DDBJ databases">
        <title>Genomic Encyclopedia of Type Strains, Phase IV (KMG-IV): sequencing the most valuable type-strain genomes for metagenomic binning, comparative biology and taxonomic classification.</title>
        <authorList>
            <person name="Goeker M."/>
        </authorList>
    </citation>
    <scope>NUCLEOTIDE SEQUENCE [LARGE SCALE GENOMIC DNA]</scope>
    <source>
        <strain evidence="11 12">DSM 107085</strain>
    </source>
</reference>
<dbReference type="EMBL" id="JACHET010000001">
    <property type="protein sequence ID" value="MBB6183079.1"/>
    <property type="molecule type" value="Genomic_DNA"/>
</dbReference>
<feature type="transmembrane region" description="Helical" evidence="9">
    <location>
        <begin position="355"/>
        <end position="375"/>
    </location>
</feature>
<evidence type="ECO:0000256" key="4">
    <source>
        <dbReference type="ARBA" id="ARBA00022449"/>
    </source>
</evidence>
<feature type="transmembrane region" description="Helical" evidence="9">
    <location>
        <begin position="218"/>
        <end position="235"/>
    </location>
</feature>
<proteinExistence type="inferred from homology"/>
<evidence type="ECO:0000256" key="1">
    <source>
        <dbReference type="ARBA" id="ARBA00004141"/>
    </source>
</evidence>
<organism evidence="11 12">
    <name type="scientific">Oleiagrimonas soli</name>
    <dbReference type="NCBI Taxonomy" id="1543381"/>
    <lineage>
        <taxon>Bacteria</taxon>
        <taxon>Pseudomonadati</taxon>
        <taxon>Pseudomonadota</taxon>
        <taxon>Gammaproteobacteria</taxon>
        <taxon>Lysobacterales</taxon>
        <taxon>Rhodanobacteraceae</taxon>
        <taxon>Oleiagrimonas</taxon>
    </lineage>
</organism>
<feature type="transmembrane region" description="Helical" evidence="9">
    <location>
        <begin position="117"/>
        <end position="137"/>
    </location>
</feature>
<gene>
    <name evidence="11" type="ORF">HNQ86_000424</name>
</gene>
<keyword evidence="7" id="KW-0406">Ion transport</keyword>
<feature type="transmembrane region" description="Helical" evidence="9">
    <location>
        <begin position="464"/>
        <end position="482"/>
    </location>
</feature>
<keyword evidence="5 9" id="KW-0812">Transmembrane</keyword>
<feature type="domain" description="Cation/H+ exchanger transmembrane" evidence="10">
    <location>
        <begin position="14"/>
        <end position="374"/>
    </location>
</feature>
<comment type="similarity">
    <text evidence="2">Belongs to the monovalent cation:proton antiporter 2 (CPA2) transporter (TC 2.A.37) family.</text>
</comment>
<feature type="transmembrane region" description="Helical" evidence="9">
    <location>
        <begin position="542"/>
        <end position="562"/>
    </location>
</feature>
<dbReference type="Proteomes" id="UP000560000">
    <property type="component" value="Unassembled WGS sequence"/>
</dbReference>
<dbReference type="AlphaFoldDB" id="A0A841KH61"/>
<sequence>MHDIGFIRDLAIVMLVAGAATLIFHRLRQPALLGYILVGVLIGPHTPGPLVNDPRTINDISNLGVVLLMFTLGLEFSVRKLRSVGAGVLVAAVAEVGLMLWFGYSLGEWLGWSRIDALFLAAMVALSSTMVASRMLAEGKRRHQPFARLVVGVLVAEDVMAVVLLTVLTAVALGGTVTADAISVVWHLGLFVVVGLILGLLLLPRLVDHVAGYGRDEVLLICVLGICFGACLLAASLGFSVALGAFLAGAVVAESRSSGRVTHLVEPLRDMFAALFFVAIGLKIDPAMLYQYLGPALIIAAVVLVGKTFAVSLGVFLTGHDARTSMRTGLSMAQIGEFSFVMATLGVSLGVVSDFIYPVAVAVSVLCMAMSPYLVRSADRIVDGMTKVVPRPVRSLARSYSEWLENLRPVDENAVIAAMFRRFLWHIGVNIALVVTLFVIGAYVNAHNWRLFSQLGIDRDTRHSVIWACALFLSLPMLIAVYRKSGALGMLLAELGIRERFAGQYTFAIRNVLARIIPLLTLVALALLVVALSSAILPPRGVALMLMVAGVLAALVLWRGLVRLHARLQAALKDTLSADGPAKALPAKADAKQERAGTS</sequence>
<accession>A0A841KH61</accession>
<feature type="transmembrane region" description="Helical" evidence="9">
    <location>
        <begin position="185"/>
        <end position="206"/>
    </location>
</feature>
<evidence type="ECO:0000256" key="3">
    <source>
        <dbReference type="ARBA" id="ARBA00022448"/>
    </source>
</evidence>
<feature type="transmembrane region" description="Helical" evidence="9">
    <location>
        <begin position="31"/>
        <end position="48"/>
    </location>
</feature>
<evidence type="ECO:0000256" key="8">
    <source>
        <dbReference type="ARBA" id="ARBA00023136"/>
    </source>
</evidence>
<dbReference type="InterPro" id="IPR006153">
    <property type="entry name" value="Cation/H_exchanger_TM"/>
</dbReference>
<feature type="transmembrane region" description="Helical" evidence="9">
    <location>
        <begin position="6"/>
        <end position="24"/>
    </location>
</feature>
<feature type="transmembrane region" description="Helical" evidence="9">
    <location>
        <begin position="296"/>
        <end position="317"/>
    </location>
</feature>
<evidence type="ECO:0000256" key="2">
    <source>
        <dbReference type="ARBA" id="ARBA00005551"/>
    </source>
</evidence>
<feature type="transmembrane region" description="Helical" evidence="9">
    <location>
        <begin position="60"/>
        <end position="78"/>
    </location>
</feature>
<keyword evidence="8 9" id="KW-0472">Membrane</keyword>
<evidence type="ECO:0000256" key="7">
    <source>
        <dbReference type="ARBA" id="ARBA00023065"/>
    </source>
</evidence>
<evidence type="ECO:0000313" key="11">
    <source>
        <dbReference type="EMBL" id="MBB6183079.1"/>
    </source>
</evidence>
<dbReference type="InterPro" id="IPR038770">
    <property type="entry name" value="Na+/solute_symporter_sf"/>
</dbReference>
<dbReference type="GO" id="GO:1902600">
    <property type="term" value="P:proton transmembrane transport"/>
    <property type="evidence" value="ECO:0007669"/>
    <property type="project" value="InterPro"/>
</dbReference>
<name>A0A841KH61_9GAMM</name>
<comment type="caution">
    <text evidence="11">The sequence shown here is derived from an EMBL/GenBank/DDBJ whole genome shotgun (WGS) entry which is preliminary data.</text>
</comment>
<feature type="transmembrane region" description="Helical" evidence="9">
    <location>
        <begin position="329"/>
        <end position="349"/>
    </location>
</feature>
<comment type="subcellular location">
    <subcellularLocation>
        <location evidence="1">Membrane</location>
        <topology evidence="1">Multi-pass membrane protein</topology>
    </subcellularLocation>
</comment>
<dbReference type="PANTHER" id="PTHR42751:SF3">
    <property type="entry name" value="SODIUM_GLUTAMATE SYMPORTER"/>
    <property type="match status" value="1"/>
</dbReference>
<feature type="transmembrane region" description="Helical" evidence="9">
    <location>
        <begin position="149"/>
        <end position="173"/>
    </location>
</feature>
<dbReference type="RefSeq" id="WP_052394881.1">
    <property type="nucleotide sequence ID" value="NZ_JACHET010000001.1"/>
</dbReference>
<dbReference type="GO" id="GO:0016020">
    <property type="term" value="C:membrane"/>
    <property type="evidence" value="ECO:0007669"/>
    <property type="project" value="UniProtKB-SubCell"/>
</dbReference>
<evidence type="ECO:0000259" key="10">
    <source>
        <dbReference type="Pfam" id="PF00999"/>
    </source>
</evidence>
<feature type="transmembrane region" description="Helical" evidence="9">
    <location>
        <begin position="423"/>
        <end position="444"/>
    </location>
</feature>
<evidence type="ECO:0000256" key="9">
    <source>
        <dbReference type="SAM" id="Phobius"/>
    </source>
</evidence>
<dbReference type="Gene3D" id="1.20.1530.20">
    <property type="match status" value="1"/>
</dbReference>